<dbReference type="GO" id="GO:0005886">
    <property type="term" value="C:plasma membrane"/>
    <property type="evidence" value="ECO:0007669"/>
    <property type="project" value="UniProtKB-SubCell"/>
</dbReference>
<comment type="similarity">
    <text evidence="2 12">Belongs to the cytochrome c oxidase subunit 2 family.</text>
</comment>
<dbReference type="Pfam" id="PF00116">
    <property type="entry name" value="COX2"/>
    <property type="match status" value="1"/>
</dbReference>
<feature type="transmembrane region" description="Helical" evidence="14">
    <location>
        <begin position="95"/>
        <end position="113"/>
    </location>
</feature>
<dbReference type="KEGG" id="tpol:Mal48_36110"/>
<dbReference type="Pfam" id="PF02790">
    <property type="entry name" value="COX2_TM"/>
    <property type="match status" value="1"/>
</dbReference>
<proteinExistence type="inferred from homology"/>
<dbReference type="PROSITE" id="PS00078">
    <property type="entry name" value="COX2"/>
    <property type="match status" value="1"/>
</dbReference>
<evidence type="ECO:0000256" key="2">
    <source>
        <dbReference type="ARBA" id="ARBA00007866"/>
    </source>
</evidence>
<protein>
    <recommendedName>
        <fullName evidence="13">Cytochrome c oxidase subunit 2</fullName>
        <ecNumber evidence="13">7.1.1.9</ecNumber>
    </recommendedName>
</protein>
<keyword evidence="4 12" id="KW-0679">Respiratory chain</keyword>
<organism evidence="17 18">
    <name type="scientific">Thalassoglobus polymorphus</name>
    <dbReference type="NCBI Taxonomy" id="2527994"/>
    <lineage>
        <taxon>Bacteria</taxon>
        <taxon>Pseudomonadati</taxon>
        <taxon>Planctomycetota</taxon>
        <taxon>Planctomycetia</taxon>
        <taxon>Planctomycetales</taxon>
        <taxon>Planctomycetaceae</taxon>
        <taxon>Thalassoglobus</taxon>
    </lineage>
</organism>
<evidence type="ECO:0000256" key="13">
    <source>
        <dbReference type="RuleBase" id="RU004024"/>
    </source>
</evidence>
<evidence type="ECO:0000259" key="15">
    <source>
        <dbReference type="PROSITE" id="PS50857"/>
    </source>
</evidence>
<comment type="cofactor">
    <cofactor evidence="13">
        <name>Cu cation</name>
        <dbReference type="ChEBI" id="CHEBI:23378"/>
    </cofactor>
    <text evidence="13">Binds a copper A center.</text>
</comment>
<dbReference type="InterPro" id="IPR002429">
    <property type="entry name" value="CcO_II-like_C"/>
</dbReference>
<keyword evidence="11 14" id="KW-0472">Membrane</keyword>
<feature type="transmembrane region" description="Helical" evidence="14">
    <location>
        <begin position="46"/>
        <end position="69"/>
    </location>
</feature>
<feature type="domain" description="Cytochrome oxidase subunit II transmembrane region profile" evidence="16">
    <location>
        <begin position="22"/>
        <end position="123"/>
    </location>
</feature>
<dbReference type="GO" id="GO:0042773">
    <property type="term" value="P:ATP synthesis coupled electron transport"/>
    <property type="evidence" value="ECO:0007669"/>
    <property type="project" value="TreeGrafter"/>
</dbReference>
<keyword evidence="10 13" id="KW-0186">Copper</keyword>
<dbReference type="Gene3D" id="2.60.40.420">
    <property type="entry name" value="Cupredoxins - blue copper proteins"/>
    <property type="match status" value="1"/>
</dbReference>
<evidence type="ECO:0000256" key="1">
    <source>
        <dbReference type="ARBA" id="ARBA00004141"/>
    </source>
</evidence>
<sequence>MKWFWCLFFAFWPTLTVALCLASPGLGWWFPGEAASPLGQRIDDLFYLILIICTIAFIGTQAGLAYVLFRGAYDTEPEAVTKKAWHSHGSHELEVIWSVIPAIVLLFIAFYQMDVWAEYRVKSAFPRDKMETALKRVNQKRTTKDSLALAEVTARQFEWLIRYPGFNDDGTLKPLMKDPQPTDLYAVNDLHLPASAPVMINLRTMDVQHSFFLPELRIKQDAVPGLTIPIWLEANKQQTYQLLCAELCGWGHYKMKARFVAESDENFIEYLRQLEREQNEDRVDDEPEPSDE</sequence>
<dbReference type="Gene3D" id="1.10.287.90">
    <property type="match status" value="1"/>
</dbReference>
<dbReference type="OrthoDB" id="9773456at2"/>
<name>A0A517QRW2_9PLAN</name>
<dbReference type="AlphaFoldDB" id="A0A517QRW2"/>
<dbReference type="EC" id="7.1.1.9" evidence="13"/>
<dbReference type="InterPro" id="IPR036257">
    <property type="entry name" value="Cyt_c_oxidase_su2_TM_sf"/>
</dbReference>
<evidence type="ECO:0000256" key="10">
    <source>
        <dbReference type="ARBA" id="ARBA00023008"/>
    </source>
</evidence>
<gene>
    <name evidence="17" type="primary">coxM_1</name>
    <name evidence="17" type="ORF">Mal48_36110</name>
</gene>
<dbReference type="RefSeq" id="WP_145202163.1">
    <property type="nucleotide sequence ID" value="NZ_CP036267.1"/>
</dbReference>
<keyword evidence="7" id="KW-1278">Translocase</keyword>
<evidence type="ECO:0000256" key="11">
    <source>
        <dbReference type="ARBA" id="ARBA00023136"/>
    </source>
</evidence>
<evidence type="ECO:0000256" key="9">
    <source>
        <dbReference type="ARBA" id="ARBA00022989"/>
    </source>
</evidence>
<evidence type="ECO:0000313" key="17">
    <source>
        <dbReference type="EMBL" id="QDT34351.1"/>
    </source>
</evidence>
<dbReference type="InterPro" id="IPR008972">
    <property type="entry name" value="Cupredoxin"/>
</dbReference>
<evidence type="ECO:0000256" key="14">
    <source>
        <dbReference type="SAM" id="Phobius"/>
    </source>
</evidence>
<reference evidence="17 18" key="1">
    <citation type="submission" date="2019-02" db="EMBL/GenBank/DDBJ databases">
        <title>Deep-cultivation of Planctomycetes and their phenomic and genomic characterization uncovers novel biology.</title>
        <authorList>
            <person name="Wiegand S."/>
            <person name="Jogler M."/>
            <person name="Boedeker C."/>
            <person name="Pinto D."/>
            <person name="Vollmers J."/>
            <person name="Rivas-Marin E."/>
            <person name="Kohn T."/>
            <person name="Peeters S.H."/>
            <person name="Heuer A."/>
            <person name="Rast P."/>
            <person name="Oberbeckmann S."/>
            <person name="Bunk B."/>
            <person name="Jeske O."/>
            <person name="Meyerdierks A."/>
            <person name="Storesund J.E."/>
            <person name="Kallscheuer N."/>
            <person name="Luecker S."/>
            <person name="Lage O.M."/>
            <person name="Pohl T."/>
            <person name="Merkel B.J."/>
            <person name="Hornburger P."/>
            <person name="Mueller R.-W."/>
            <person name="Bruemmer F."/>
            <person name="Labrenz M."/>
            <person name="Spormann A.M."/>
            <person name="Op den Camp H."/>
            <person name="Overmann J."/>
            <person name="Amann R."/>
            <person name="Jetten M.S.M."/>
            <person name="Mascher T."/>
            <person name="Medema M.H."/>
            <person name="Devos D.P."/>
            <person name="Kaster A.-K."/>
            <person name="Ovreas L."/>
            <person name="Rohde M."/>
            <person name="Galperin M.Y."/>
            <person name="Jogler C."/>
        </authorList>
    </citation>
    <scope>NUCLEOTIDE SEQUENCE [LARGE SCALE GENOMIC DNA]</scope>
    <source>
        <strain evidence="17 18">Mal48</strain>
    </source>
</reference>
<dbReference type="SUPFAM" id="SSF49503">
    <property type="entry name" value="Cupredoxins"/>
    <property type="match status" value="1"/>
</dbReference>
<dbReference type="GO" id="GO:0016491">
    <property type="term" value="F:oxidoreductase activity"/>
    <property type="evidence" value="ECO:0007669"/>
    <property type="project" value="UniProtKB-KW"/>
</dbReference>
<evidence type="ECO:0000256" key="8">
    <source>
        <dbReference type="ARBA" id="ARBA00022982"/>
    </source>
</evidence>
<comment type="function">
    <text evidence="13">Subunits I and II form the functional core of the enzyme complex. Electrons originating in cytochrome c are transferred via heme a and Cu(A) to the binuclear center formed by heme a3 and Cu(B).</text>
</comment>
<feature type="domain" description="Cytochrome oxidase subunit II copper A binding" evidence="15">
    <location>
        <begin position="145"/>
        <end position="273"/>
    </location>
</feature>
<evidence type="ECO:0000256" key="6">
    <source>
        <dbReference type="ARBA" id="ARBA00022723"/>
    </source>
</evidence>
<evidence type="ECO:0000313" key="18">
    <source>
        <dbReference type="Proteomes" id="UP000315724"/>
    </source>
</evidence>
<keyword evidence="8 12" id="KW-0249">Electron transport</keyword>
<evidence type="ECO:0000256" key="4">
    <source>
        <dbReference type="ARBA" id="ARBA00022660"/>
    </source>
</evidence>
<dbReference type="Proteomes" id="UP000315724">
    <property type="component" value="Chromosome"/>
</dbReference>
<dbReference type="SUPFAM" id="SSF81464">
    <property type="entry name" value="Cytochrome c oxidase subunit II-like, transmembrane region"/>
    <property type="match status" value="1"/>
</dbReference>
<keyword evidence="9 14" id="KW-1133">Transmembrane helix</keyword>
<keyword evidence="3 12" id="KW-0813">Transport</keyword>
<comment type="catalytic activity">
    <reaction evidence="13">
        <text>4 Fe(II)-[cytochrome c] + O2 + 8 H(+)(in) = 4 Fe(III)-[cytochrome c] + 2 H2O + 4 H(+)(out)</text>
        <dbReference type="Rhea" id="RHEA:11436"/>
        <dbReference type="Rhea" id="RHEA-COMP:10350"/>
        <dbReference type="Rhea" id="RHEA-COMP:14399"/>
        <dbReference type="ChEBI" id="CHEBI:15377"/>
        <dbReference type="ChEBI" id="CHEBI:15378"/>
        <dbReference type="ChEBI" id="CHEBI:15379"/>
        <dbReference type="ChEBI" id="CHEBI:29033"/>
        <dbReference type="ChEBI" id="CHEBI:29034"/>
        <dbReference type="EC" id="7.1.1.9"/>
    </reaction>
</comment>
<dbReference type="PANTHER" id="PTHR22888:SF9">
    <property type="entry name" value="CYTOCHROME C OXIDASE SUBUNIT 2"/>
    <property type="match status" value="1"/>
</dbReference>
<dbReference type="EMBL" id="CP036267">
    <property type="protein sequence ID" value="QDT34351.1"/>
    <property type="molecule type" value="Genomic_DNA"/>
</dbReference>
<dbReference type="PROSITE" id="PS50857">
    <property type="entry name" value="COX2_CUA"/>
    <property type="match status" value="1"/>
</dbReference>
<dbReference type="GO" id="GO:0004129">
    <property type="term" value="F:cytochrome-c oxidase activity"/>
    <property type="evidence" value="ECO:0007669"/>
    <property type="project" value="UniProtKB-EC"/>
</dbReference>
<dbReference type="PRINTS" id="PR01166">
    <property type="entry name" value="CYCOXIDASEII"/>
</dbReference>
<evidence type="ECO:0000259" key="16">
    <source>
        <dbReference type="PROSITE" id="PS50999"/>
    </source>
</evidence>
<comment type="subcellular location">
    <subcellularLocation>
        <location evidence="12">Cell membrane</location>
        <topology evidence="12">Multi-pass membrane protein</topology>
    </subcellularLocation>
    <subcellularLocation>
        <location evidence="1">Membrane</location>
        <topology evidence="1">Multi-pass membrane protein</topology>
    </subcellularLocation>
</comment>
<dbReference type="InterPro" id="IPR011759">
    <property type="entry name" value="Cyt_c_oxidase_su2_TM_dom"/>
</dbReference>
<dbReference type="InterPro" id="IPR001505">
    <property type="entry name" value="Copper_CuA"/>
</dbReference>
<evidence type="ECO:0000256" key="3">
    <source>
        <dbReference type="ARBA" id="ARBA00022448"/>
    </source>
</evidence>
<keyword evidence="17" id="KW-0560">Oxidoreductase</keyword>
<evidence type="ECO:0000256" key="7">
    <source>
        <dbReference type="ARBA" id="ARBA00022967"/>
    </source>
</evidence>
<dbReference type="PANTHER" id="PTHR22888">
    <property type="entry name" value="CYTOCHROME C OXIDASE, SUBUNIT II"/>
    <property type="match status" value="1"/>
</dbReference>
<dbReference type="GO" id="GO:0005507">
    <property type="term" value="F:copper ion binding"/>
    <property type="evidence" value="ECO:0007669"/>
    <property type="project" value="InterPro"/>
</dbReference>
<evidence type="ECO:0000256" key="5">
    <source>
        <dbReference type="ARBA" id="ARBA00022692"/>
    </source>
</evidence>
<dbReference type="PROSITE" id="PS50999">
    <property type="entry name" value="COX2_TM"/>
    <property type="match status" value="1"/>
</dbReference>
<keyword evidence="5 12" id="KW-0812">Transmembrane</keyword>
<keyword evidence="18" id="KW-1185">Reference proteome</keyword>
<evidence type="ECO:0000256" key="12">
    <source>
        <dbReference type="RuleBase" id="RU000456"/>
    </source>
</evidence>
<keyword evidence="6 13" id="KW-0479">Metal-binding</keyword>
<accession>A0A517QRW2</accession>
<dbReference type="InterPro" id="IPR045187">
    <property type="entry name" value="CcO_II"/>
</dbReference>